<evidence type="ECO:0000256" key="8">
    <source>
        <dbReference type="SAM" id="MobiDB-lite"/>
    </source>
</evidence>
<protein>
    <submittedName>
        <fullName evidence="11">Uncharacterized protein</fullName>
    </submittedName>
</protein>
<dbReference type="Gene3D" id="2.170.260.10">
    <property type="entry name" value="paz domain"/>
    <property type="match status" value="1"/>
</dbReference>
<dbReference type="SMART" id="SM00950">
    <property type="entry name" value="Piwi"/>
    <property type="match status" value="1"/>
</dbReference>
<dbReference type="EMBL" id="VYZN01000060">
    <property type="protein sequence ID" value="KAE9525450.1"/>
    <property type="molecule type" value="Genomic_DNA"/>
</dbReference>
<evidence type="ECO:0000259" key="9">
    <source>
        <dbReference type="PROSITE" id="PS50821"/>
    </source>
</evidence>
<feature type="compositionally biased region" description="Low complexity" evidence="8">
    <location>
        <begin position="86"/>
        <end position="107"/>
    </location>
</feature>
<evidence type="ECO:0000256" key="4">
    <source>
        <dbReference type="ARBA" id="ARBA00022782"/>
    </source>
</evidence>
<dbReference type="AlphaFoldDB" id="A0A6G0T3X5"/>
<keyword evidence="5" id="KW-0694">RNA-binding</keyword>
<dbReference type="Gene3D" id="3.30.420.10">
    <property type="entry name" value="Ribonuclease H-like superfamily/Ribonuclease H"/>
    <property type="match status" value="1"/>
</dbReference>
<dbReference type="PROSITE" id="PS50822">
    <property type="entry name" value="PIWI"/>
    <property type="match status" value="1"/>
</dbReference>
<organism evidence="11 12">
    <name type="scientific">Aphis glycines</name>
    <name type="common">Soybean aphid</name>
    <dbReference type="NCBI Taxonomy" id="307491"/>
    <lineage>
        <taxon>Eukaryota</taxon>
        <taxon>Metazoa</taxon>
        <taxon>Ecdysozoa</taxon>
        <taxon>Arthropoda</taxon>
        <taxon>Hexapoda</taxon>
        <taxon>Insecta</taxon>
        <taxon>Pterygota</taxon>
        <taxon>Neoptera</taxon>
        <taxon>Paraneoptera</taxon>
        <taxon>Hemiptera</taxon>
        <taxon>Sternorrhyncha</taxon>
        <taxon>Aphidomorpha</taxon>
        <taxon>Aphidoidea</taxon>
        <taxon>Aphididae</taxon>
        <taxon>Aphidini</taxon>
        <taxon>Aphis</taxon>
        <taxon>Aphis</taxon>
    </lineage>
</organism>
<keyword evidence="12" id="KW-1185">Reference proteome</keyword>
<evidence type="ECO:0000256" key="7">
    <source>
        <dbReference type="ARBA" id="ARBA00038291"/>
    </source>
</evidence>
<keyword evidence="4" id="KW-0221">Differentiation</keyword>
<keyword evidence="2" id="KW-0217">Developmental protein</keyword>
<dbReference type="InterPro" id="IPR003165">
    <property type="entry name" value="Piwi"/>
</dbReference>
<evidence type="ECO:0000259" key="10">
    <source>
        <dbReference type="PROSITE" id="PS50822"/>
    </source>
</evidence>
<dbReference type="CDD" id="cd02845">
    <property type="entry name" value="PAZ_piwi_like"/>
    <property type="match status" value="1"/>
</dbReference>
<evidence type="ECO:0000256" key="1">
    <source>
        <dbReference type="ARBA" id="ARBA00004496"/>
    </source>
</evidence>
<dbReference type="GO" id="GO:0005737">
    <property type="term" value="C:cytoplasm"/>
    <property type="evidence" value="ECO:0007669"/>
    <property type="project" value="UniProtKB-SubCell"/>
</dbReference>
<dbReference type="FunFam" id="2.170.260.10:FF:000003">
    <property type="entry name" value="Piwi-like RNA-mediated gene silencing 2"/>
    <property type="match status" value="1"/>
</dbReference>
<dbReference type="PANTHER" id="PTHR22891">
    <property type="entry name" value="EUKARYOTIC TRANSLATION INITIATION FACTOR 2C"/>
    <property type="match status" value="1"/>
</dbReference>
<comment type="subcellular location">
    <subcellularLocation>
        <location evidence="1">Cytoplasm</location>
    </subcellularLocation>
</comment>
<feature type="domain" description="PAZ" evidence="9">
    <location>
        <begin position="354"/>
        <end position="468"/>
    </location>
</feature>
<comment type="caution">
    <text evidence="11">The sequence shown here is derived from an EMBL/GenBank/DDBJ whole genome shotgun (WGS) entry which is preliminary data.</text>
</comment>
<dbReference type="InterPro" id="IPR012337">
    <property type="entry name" value="RNaseH-like_sf"/>
</dbReference>
<sequence>MDQIRPSRGKARGRPQVATNPPGVSGFPQIPTNQQGLSGLPQGVRGPRPIHTTPSLQPPITGPRPTLSQPIHSTQPLPTPFTGVTMQRPPRQMQPRAAGPPQQRAPRPLGPRPVVSSDQSSAPRQDPMAGVQQVTEGLKNLGAGDALVPLGRGAVRGRRQIDVEHFRTPRPESSLGNVGKKGTTGQPVKLLANYFPITSYTNWCLYQYRVDFNPEEDRISTKRGLLAQHRERLGGYLFDGTMLFSGSRFDPPNFELTSKRRSDDQIIIISVKFTNVIETGDYANIQVFNLLLRNCLRHLKLTLIGRNFYDPAAKIDMAQHKLQLWPGYETTIGRYEDNILLCAEISTKVMRQETVLDFLNQCAADRNRNKDWMINFKSGIVGTTVMTKYNNETYRIDDVDENSDPNSEFTKKDGSKMTYVQYYKEKWNLPIRGGKQPMLISKNKRSIRRFGEEDTLIYLVPELCIMTGITDAMRSNFTLMKDMAIHTRVNPKERMDRLTNFANRLLNTPDSVTELKRWNLTLSNRLVELTARTLPPEPIQSRTKGYNGGDEADWTKHLRALPMFTSAMVKHWVILTPRDNCREVDAFAQSLARAAQGMTFLLPKPTIVPMNDGRSNTFLTHLEQVINESNPALILCVIPSARGDIYSLIKRKLCIDRAVPSQVVLLKNVQKNNLSVCTKIAIQINCKLGGAPWLVTIPKKGMMIIGFDVCHDSQRKNISFGALVATMNDAHTSYYSCVEPHESGEELSVHFATGITKALVKYKAKNNALPSSIIVYRDGVGEGQISHVHKTEVRLLQTACEQIYGPSSVPFAFVIVTKRISARFFAPGHKGPENPRPGTIIDTVVTDPTKYDFFLVSQHVRQGTVTPTHYQVIEDTLRLPPDIMQRLTFKLTHMYYNWSGTVRVPAPCQLAHKLAFLTGQTLRRAPHTGLDELLYFL</sequence>
<dbReference type="OrthoDB" id="445936at2759"/>
<reference evidence="11 12" key="1">
    <citation type="submission" date="2019-08" db="EMBL/GenBank/DDBJ databases">
        <title>The genome of the soybean aphid Biotype 1, its phylome, world population structure and adaptation to the North American continent.</title>
        <authorList>
            <person name="Giordano R."/>
            <person name="Donthu R.K."/>
            <person name="Hernandez A.G."/>
            <person name="Wright C.L."/>
            <person name="Zimin A.V."/>
        </authorList>
    </citation>
    <scope>NUCLEOTIDE SEQUENCE [LARGE SCALE GENOMIC DNA]</scope>
    <source>
        <tissue evidence="11">Whole aphids</tissue>
    </source>
</reference>
<dbReference type="PROSITE" id="PS50821">
    <property type="entry name" value="PAZ"/>
    <property type="match status" value="1"/>
</dbReference>
<dbReference type="Pfam" id="PF02170">
    <property type="entry name" value="PAZ"/>
    <property type="match status" value="1"/>
</dbReference>
<dbReference type="Gene3D" id="3.40.50.2300">
    <property type="match status" value="1"/>
</dbReference>
<dbReference type="InterPro" id="IPR036085">
    <property type="entry name" value="PAZ_dom_sf"/>
</dbReference>
<feature type="region of interest" description="Disordered" evidence="8">
    <location>
        <begin position="1"/>
        <end position="131"/>
    </location>
</feature>
<dbReference type="GO" id="GO:0140965">
    <property type="term" value="P:secondary piRNA processing"/>
    <property type="evidence" value="ECO:0007669"/>
    <property type="project" value="UniProtKB-ARBA"/>
</dbReference>
<accession>A0A6G0T3X5</accession>
<dbReference type="Pfam" id="PF02171">
    <property type="entry name" value="Piwi"/>
    <property type="match status" value="1"/>
</dbReference>
<keyword evidence="3" id="KW-0963">Cytoplasm</keyword>
<evidence type="ECO:0000313" key="11">
    <source>
        <dbReference type="EMBL" id="KAE9525450.1"/>
    </source>
</evidence>
<dbReference type="CDD" id="cd04658">
    <property type="entry name" value="Piwi_piwi-like_Euk"/>
    <property type="match status" value="1"/>
</dbReference>
<comment type="similarity">
    <text evidence="7">Belongs to the argonaute family. Piwi subfamily.</text>
</comment>
<dbReference type="SMART" id="SM00949">
    <property type="entry name" value="PAZ"/>
    <property type="match status" value="1"/>
</dbReference>
<dbReference type="InterPro" id="IPR036397">
    <property type="entry name" value="RNaseH_sf"/>
</dbReference>
<feature type="domain" description="Piwi" evidence="10">
    <location>
        <begin position="633"/>
        <end position="923"/>
    </location>
</feature>
<evidence type="ECO:0000256" key="2">
    <source>
        <dbReference type="ARBA" id="ARBA00022473"/>
    </source>
</evidence>
<proteinExistence type="inferred from homology"/>
<dbReference type="SUPFAM" id="SSF101690">
    <property type="entry name" value="PAZ domain"/>
    <property type="match status" value="1"/>
</dbReference>
<dbReference type="GO" id="GO:0003723">
    <property type="term" value="F:RNA binding"/>
    <property type="evidence" value="ECO:0007669"/>
    <property type="project" value="UniProtKB-KW"/>
</dbReference>
<evidence type="ECO:0000256" key="5">
    <source>
        <dbReference type="ARBA" id="ARBA00022884"/>
    </source>
</evidence>
<dbReference type="InterPro" id="IPR003100">
    <property type="entry name" value="PAZ_dom"/>
</dbReference>
<evidence type="ECO:0000313" key="12">
    <source>
        <dbReference type="Proteomes" id="UP000475862"/>
    </source>
</evidence>
<dbReference type="Proteomes" id="UP000475862">
    <property type="component" value="Unassembled WGS sequence"/>
</dbReference>
<dbReference type="Pfam" id="PF23278">
    <property type="entry name" value="Piwi_N"/>
    <property type="match status" value="1"/>
</dbReference>
<evidence type="ECO:0000256" key="3">
    <source>
        <dbReference type="ARBA" id="ARBA00022490"/>
    </source>
</evidence>
<gene>
    <name evidence="11" type="ORF">AGLY_014250</name>
</gene>
<keyword evidence="6" id="KW-0943">RNA-mediated gene silencing</keyword>
<dbReference type="SUPFAM" id="SSF53098">
    <property type="entry name" value="Ribonuclease H-like"/>
    <property type="match status" value="1"/>
</dbReference>
<name>A0A6G0T3X5_APHGL</name>
<evidence type="ECO:0000256" key="6">
    <source>
        <dbReference type="ARBA" id="ARBA00023158"/>
    </source>
</evidence>
<dbReference type="GO" id="GO:0030154">
    <property type="term" value="P:cell differentiation"/>
    <property type="evidence" value="ECO:0007669"/>
    <property type="project" value="UniProtKB-KW"/>
</dbReference>
<feature type="compositionally biased region" description="Polar residues" evidence="8">
    <location>
        <begin position="66"/>
        <end position="76"/>
    </location>
</feature>
<dbReference type="FunFam" id="3.30.420.10:FF:000014">
    <property type="entry name" value="Piwi-like RNA-mediated gene silencing 1"/>
    <property type="match status" value="1"/>
</dbReference>